<name>A0A9W9RRU6_9EURO</name>
<dbReference type="Proteomes" id="UP001147782">
    <property type="component" value="Unassembled WGS sequence"/>
</dbReference>
<protein>
    <submittedName>
        <fullName evidence="1">Uncharacterized protein</fullName>
    </submittedName>
</protein>
<dbReference type="EMBL" id="JAPZBS010000008">
    <property type="protein sequence ID" value="KAJ5363874.1"/>
    <property type="molecule type" value="Genomic_DNA"/>
</dbReference>
<evidence type="ECO:0000313" key="1">
    <source>
        <dbReference type="EMBL" id="KAJ5363874.1"/>
    </source>
</evidence>
<accession>A0A9W9RRU6</accession>
<dbReference type="RefSeq" id="XP_056551501.1">
    <property type="nucleotide sequence ID" value="XM_056702501.1"/>
</dbReference>
<dbReference type="GeneID" id="81441680"/>
<dbReference type="AlphaFoldDB" id="A0A9W9RRU6"/>
<proteinExistence type="predicted"/>
<reference evidence="1" key="1">
    <citation type="submission" date="2022-11" db="EMBL/GenBank/DDBJ databases">
        <authorList>
            <person name="Petersen C."/>
        </authorList>
    </citation>
    <scope>NUCLEOTIDE SEQUENCE</scope>
    <source>
        <strain evidence="1">IBT 29864</strain>
    </source>
</reference>
<keyword evidence="2" id="KW-1185">Reference proteome</keyword>
<gene>
    <name evidence="1" type="ORF">N7496_009587</name>
</gene>
<comment type="caution">
    <text evidence="1">The sequence shown here is derived from an EMBL/GenBank/DDBJ whole genome shotgun (WGS) entry which is preliminary data.</text>
</comment>
<sequence>MFDGSRDAYWMKLASSCEQKSLRLAKIHRNVHKLPNKLPQQLPMHRHAGTPRDGRLLKGSTSVKSATPPWSSFWNVQILDSVHVFGADETVFDRSLSEAGFVITEGIKAPDLGDKWLLLTLRIGYSNTTSTRFLSDGLLSDGLLSDGLLSDGPIIPEGSPLGFGLDVADSKDSVTIEDSRPSNPLETEHCFGLSQRNELDRYGGFCYCDFVALM</sequence>
<evidence type="ECO:0000313" key="2">
    <source>
        <dbReference type="Proteomes" id="UP001147782"/>
    </source>
</evidence>
<organism evidence="1 2">
    <name type="scientific">Penicillium cataractarum</name>
    <dbReference type="NCBI Taxonomy" id="2100454"/>
    <lineage>
        <taxon>Eukaryota</taxon>
        <taxon>Fungi</taxon>
        <taxon>Dikarya</taxon>
        <taxon>Ascomycota</taxon>
        <taxon>Pezizomycotina</taxon>
        <taxon>Eurotiomycetes</taxon>
        <taxon>Eurotiomycetidae</taxon>
        <taxon>Eurotiales</taxon>
        <taxon>Aspergillaceae</taxon>
        <taxon>Penicillium</taxon>
    </lineage>
</organism>
<reference evidence="1" key="2">
    <citation type="journal article" date="2023" name="IMA Fungus">
        <title>Comparative genomic study of the Penicillium genus elucidates a diverse pangenome and 15 lateral gene transfer events.</title>
        <authorList>
            <person name="Petersen C."/>
            <person name="Sorensen T."/>
            <person name="Nielsen M.R."/>
            <person name="Sondergaard T.E."/>
            <person name="Sorensen J.L."/>
            <person name="Fitzpatrick D.A."/>
            <person name="Frisvad J.C."/>
            <person name="Nielsen K.L."/>
        </authorList>
    </citation>
    <scope>NUCLEOTIDE SEQUENCE</scope>
    <source>
        <strain evidence="1">IBT 29864</strain>
    </source>
</reference>